<evidence type="ECO:0000256" key="2">
    <source>
        <dbReference type="ARBA" id="ARBA00010729"/>
    </source>
</evidence>
<evidence type="ECO:0000313" key="13">
    <source>
        <dbReference type="EMBL" id="CAF9903729.1"/>
    </source>
</evidence>
<organism evidence="13 14">
    <name type="scientific">Alectoria fallacina</name>
    <dbReference type="NCBI Taxonomy" id="1903189"/>
    <lineage>
        <taxon>Eukaryota</taxon>
        <taxon>Fungi</taxon>
        <taxon>Dikarya</taxon>
        <taxon>Ascomycota</taxon>
        <taxon>Pezizomycotina</taxon>
        <taxon>Lecanoromycetes</taxon>
        <taxon>OSLEUM clade</taxon>
        <taxon>Lecanoromycetidae</taxon>
        <taxon>Lecanorales</taxon>
        <taxon>Lecanorineae</taxon>
        <taxon>Parmeliaceae</taxon>
        <taxon>Alectoria</taxon>
    </lineage>
</organism>
<evidence type="ECO:0000256" key="6">
    <source>
        <dbReference type="ARBA" id="ARBA00022776"/>
    </source>
</evidence>
<keyword evidence="5 9" id="KW-0493">Microtubule</keyword>
<dbReference type="GO" id="GO:0035372">
    <property type="term" value="P:protein localization to microtubule"/>
    <property type="evidence" value="ECO:0007669"/>
    <property type="project" value="UniProtKB-ARBA"/>
</dbReference>
<dbReference type="AlphaFoldDB" id="A0A8H3I7X9"/>
<evidence type="ECO:0000259" key="12">
    <source>
        <dbReference type="PROSITE" id="PS51230"/>
    </source>
</evidence>
<dbReference type="GO" id="GO:0051233">
    <property type="term" value="C:spindle midzone"/>
    <property type="evidence" value="ECO:0007669"/>
    <property type="project" value="UniProtKB-ARBA"/>
</dbReference>
<dbReference type="InterPro" id="IPR027328">
    <property type="entry name" value="MAPRE"/>
</dbReference>
<feature type="compositionally biased region" description="Low complexity" evidence="10">
    <location>
        <begin position="123"/>
        <end position="173"/>
    </location>
</feature>
<dbReference type="FunFam" id="1.10.418.10:FF:000028">
    <property type="entry name" value="RP/EB family microtubule-associated protein"/>
    <property type="match status" value="1"/>
</dbReference>
<evidence type="ECO:0000256" key="5">
    <source>
        <dbReference type="ARBA" id="ARBA00022701"/>
    </source>
</evidence>
<keyword evidence="14" id="KW-1185">Reference proteome</keyword>
<dbReference type="GO" id="GO:0030473">
    <property type="term" value="P:nuclear migration along microtubule"/>
    <property type="evidence" value="ECO:0007669"/>
    <property type="project" value="UniProtKB-ARBA"/>
</dbReference>
<evidence type="ECO:0000256" key="4">
    <source>
        <dbReference type="ARBA" id="ARBA00022618"/>
    </source>
</evidence>
<evidence type="ECO:0000256" key="1">
    <source>
        <dbReference type="ARBA" id="ARBA00004245"/>
    </source>
</evidence>
<dbReference type="FunFam" id="1.20.5.1430:FF:000005">
    <property type="entry name" value="Eb1, isoform E"/>
    <property type="match status" value="1"/>
</dbReference>
<evidence type="ECO:0000256" key="3">
    <source>
        <dbReference type="ARBA" id="ARBA00022490"/>
    </source>
</evidence>
<dbReference type="EMBL" id="CAJPDR010000002">
    <property type="protein sequence ID" value="CAF9903729.1"/>
    <property type="molecule type" value="Genomic_DNA"/>
</dbReference>
<evidence type="ECO:0000256" key="7">
    <source>
        <dbReference type="ARBA" id="ARBA00023212"/>
    </source>
</evidence>
<dbReference type="SUPFAM" id="SSF47576">
    <property type="entry name" value="Calponin-homology domain, CH-domain"/>
    <property type="match status" value="1"/>
</dbReference>
<reference evidence="13" key="1">
    <citation type="submission" date="2021-03" db="EMBL/GenBank/DDBJ databases">
        <authorList>
            <person name="Tagirdzhanova G."/>
        </authorList>
    </citation>
    <scope>NUCLEOTIDE SEQUENCE</scope>
</reference>
<dbReference type="GO" id="GO:0072686">
    <property type="term" value="C:mitotic spindle"/>
    <property type="evidence" value="ECO:0007669"/>
    <property type="project" value="UniProtKB-ARBA"/>
</dbReference>
<dbReference type="Gene3D" id="1.20.5.1430">
    <property type="match status" value="1"/>
</dbReference>
<accession>A0A8H3I7X9</accession>
<feature type="region of interest" description="Disordered" evidence="10">
    <location>
        <begin position="122"/>
        <end position="173"/>
    </location>
</feature>
<comment type="caution">
    <text evidence="13">The sequence shown here is derived from an EMBL/GenBank/DDBJ whole genome shotgun (WGS) entry which is preliminary data.</text>
</comment>
<dbReference type="PANTHER" id="PTHR10623">
    <property type="entry name" value="MICROTUBULE-ASSOCIATED PROTEIN RP/EB FAMILY MEMBER"/>
    <property type="match status" value="1"/>
</dbReference>
<evidence type="ECO:0000313" key="14">
    <source>
        <dbReference type="Proteomes" id="UP000664203"/>
    </source>
</evidence>
<dbReference type="InterPro" id="IPR001715">
    <property type="entry name" value="CH_dom"/>
</dbReference>
<evidence type="ECO:0000256" key="10">
    <source>
        <dbReference type="SAM" id="MobiDB-lite"/>
    </source>
</evidence>
<evidence type="ECO:0000256" key="9">
    <source>
        <dbReference type="PROSITE-ProRule" id="PRU00576"/>
    </source>
</evidence>
<dbReference type="Gene3D" id="1.10.418.10">
    <property type="entry name" value="Calponin-like domain"/>
    <property type="match status" value="1"/>
</dbReference>
<feature type="domain" description="Calponin-homology (CH)" evidence="11">
    <location>
        <begin position="2"/>
        <end position="103"/>
    </location>
</feature>
<gene>
    <name evidence="13" type="ORF">ALECFALPRED_002948</name>
</gene>
<dbReference type="PROSITE" id="PS50021">
    <property type="entry name" value="CH"/>
    <property type="match status" value="1"/>
</dbReference>
<sequence>MGESRQELLAWLNNLLQLNVTKVEQCGTGAALCQIYDSIFQDLPMGRVKFNVNTEYAYLQNFKILQNAFTKHQIERPVPVESLVKCKMQDNLEFLQWSKRYWDQYYPGGDYDALARRKGAGGAPAATAPAAVSSRTSGAGAGATSAARRGTTPTTSTNSAARGARPTTGGASTAVLAENTQLKQTVEGLERERDFYFSKLRDIELLLQQAVEQDPEIEKAEDGLVKHIQAILYSTEEGFEIPAEAEGGVVDDQETF</sequence>
<protein>
    <submittedName>
        <fullName evidence="13">Uncharacterized protein</fullName>
    </submittedName>
</protein>
<keyword evidence="4" id="KW-0132">Cell division</keyword>
<evidence type="ECO:0000259" key="11">
    <source>
        <dbReference type="PROSITE" id="PS50021"/>
    </source>
</evidence>
<dbReference type="InterPro" id="IPR004953">
    <property type="entry name" value="EB1_C"/>
</dbReference>
<dbReference type="GO" id="GO:0051010">
    <property type="term" value="F:microtubule plus-end binding"/>
    <property type="evidence" value="ECO:0007669"/>
    <property type="project" value="UniProtKB-ARBA"/>
</dbReference>
<evidence type="ECO:0000256" key="8">
    <source>
        <dbReference type="ARBA" id="ARBA00023306"/>
    </source>
</evidence>
<dbReference type="Pfam" id="PF03271">
    <property type="entry name" value="EB1"/>
    <property type="match status" value="1"/>
</dbReference>
<dbReference type="GO" id="GO:0051301">
    <property type="term" value="P:cell division"/>
    <property type="evidence" value="ECO:0007669"/>
    <property type="project" value="UniProtKB-KW"/>
</dbReference>
<dbReference type="OrthoDB" id="2119228at2759"/>
<comment type="subcellular location">
    <subcellularLocation>
        <location evidence="1">Cytoplasm</location>
        <location evidence="1">Cytoskeleton</location>
    </subcellularLocation>
</comment>
<keyword evidence="3" id="KW-0963">Cytoplasm</keyword>
<dbReference type="InterPro" id="IPR036133">
    <property type="entry name" value="EB1_C_sf"/>
</dbReference>
<proteinExistence type="inferred from homology"/>
<dbReference type="InterPro" id="IPR036872">
    <property type="entry name" value="CH_dom_sf"/>
</dbReference>
<dbReference type="Proteomes" id="UP000664203">
    <property type="component" value="Unassembled WGS sequence"/>
</dbReference>
<dbReference type="PROSITE" id="PS51230">
    <property type="entry name" value="EB1_C"/>
    <property type="match status" value="1"/>
</dbReference>
<comment type="similarity">
    <text evidence="2">Belongs to the MAPRE family.</text>
</comment>
<dbReference type="SUPFAM" id="SSF140612">
    <property type="entry name" value="EB1 dimerisation domain-like"/>
    <property type="match status" value="1"/>
</dbReference>
<name>A0A8H3I7X9_9LECA</name>
<dbReference type="GO" id="GO:0035371">
    <property type="term" value="C:microtubule plus-end"/>
    <property type="evidence" value="ECO:0007669"/>
    <property type="project" value="UniProtKB-ARBA"/>
</dbReference>
<feature type="domain" description="EB1 C-terminal" evidence="12">
    <location>
        <begin position="164"/>
        <end position="241"/>
    </location>
</feature>
<keyword evidence="7" id="KW-0206">Cytoskeleton</keyword>
<dbReference type="Pfam" id="PF00307">
    <property type="entry name" value="CH"/>
    <property type="match status" value="1"/>
</dbReference>
<keyword evidence="8" id="KW-0131">Cell cycle</keyword>
<keyword evidence="6" id="KW-0498">Mitosis</keyword>